<evidence type="ECO:0000313" key="3">
    <source>
        <dbReference type="Proteomes" id="UP001642484"/>
    </source>
</evidence>
<feature type="transmembrane region" description="Helical" evidence="1">
    <location>
        <begin position="150"/>
        <end position="169"/>
    </location>
</feature>
<evidence type="ECO:0000256" key="1">
    <source>
        <dbReference type="SAM" id="Phobius"/>
    </source>
</evidence>
<protein>
    <submittedName>
        <fullName evidence="2">Uncharacterized protein</fullName>
    </submittedName>
</protein>
<evidence type="ECO:0000313" key="2">
    <source>
        <dbReference type="EMBL" id="CAK9043359.1"/>
    </source>
</evidence>
<keyword evidence="3" id="KW-1185">Reference proteome</keyword>
<comment type="caution">
    <text evidence="2">The sequence shown here is derived from an EMBL/GenBank/DDBJ whole genome shotgun (WGS) entry which is preliminary data.</text>
</comment>
<reference evidence="2 3" key="1">
    <citation type="submission" date="2024-02" db="EMBL/GenBank/DDBJ databases">
        <authorList>
            <person name="Chen Y."/>
            <person name="Shah S."/>
            <person name="Dougan E. K."/>
            <person name="Thang M."/>
            <person name="Chan C."/>
        </authorList>
    </citation>
    <scope>NUCLEOTIDE SEQUENCE [LARGE SCALE GENOMIC DNA]</scope>
</reference>
<feature type="transmembrane region" description="Helical" evidence="1">
    <location>
        <begin position="482"/>
        <end position="503"/>
    </location>
</feature>
<proteinExistence type="predicted"/>
<keyword evidence="1" id="KW-1133">Transmembrane helix</keyword>
<feature type="transmembrane region" description="Helical" evidence="1">
    <location>
        <begin position="447"/>
        <end position="470"/>
    </location>
</feature>
<dbReference type="EMBL" id="CAXAMN010014446">
    <property type="protein sequence ID" value="CAK9043359.1"/>
    <property type="molecule type" value="Genomic_DNA"/>
</dbReference>
<gene>
    <name evidence="2" type="ORF">CCMP2556_LOCUS22961</name>
</gene>
<sequence>MAPHLEQLQHPPISIDKVPEWQEEEDCCFKLPIQDAASEISKMNLKNPELMRTTVPSKALRFFGRALREKSFDREIYHLSSTTEKVNCFWSHSWHATAWTKILLLLVVYNGCAAVAAGMCAALLGMGLFALGLLPGYPRVFPVEGVAYEVGPWGLVAGCLGTLLVLFLWQPSSSRVFFGRICIHQRDQELKSAGIQSIGGIMKHSETMLVLFEPSYITRLWTIFEIAGFLKSHGDRAGLSSCLIILPTFLGPTAVAIFLSATMINMSIVLNYGGRVQTILAVTLVVLCICVIGIHCLRGYFRWIDECCSQLKNFSMENADSHCCRTNHLNEAGNTIMCDREIITECIRLWFGSEEAFESCVRSEVCRVLIKGLQRQTFTFRWLVAACVPTCWVCGDLLVARLKVGETYFSIVAGVVLLGWWLGLIPVCALACFVLSSKLRRQRPNGCLDHMVTVMAASLVVVLVLSLYLLSIVLVGLVGDDLLGTCLWAPVVSLATVLAWRVWTQLHLRHLQSG</sequence>
<feature type="transmembrane region" description="Helical" evidence="1">
    <location>
        <begin position="276"/>
        <end position="297"/>
    </location>
</feature>
<feature type="transmembrane region" description="Helical" evidence="1">
    <location>
        <begin position="408"/>
        <end position="435"/>
    </location>
</feature>
<feature type="transmembrane region" description="Helical" evidence="1">
    <location>
        <begin position="380"/>
        <end position="402"/>
    </location>
</feature>
<dbReference type="Proteomes" id="UP001642484">
    <property type="component" value="Unassembled WGS sequence"/>
</dbReference>
<keyword evidence="1" id="KW-0812">Transmembrane</keyword>
<keyword evidence="1" id="KW-0472">Membrane</keyword>
<name>A0ABP0LZH8_9DINO</name>
<feature type="transmembrane region" description="Helical" evidence="1">
    <location>
        <begin position="102"/>
        <end position="130"/>
    </location>
</feature>
<accession>A0ABP0LZH8</accession>
<feature type="transmembrane region" description="Helical" evidence="1">
    <location>
        <begin position="239"/>
        <end position="264"/>
    </location>
</feature>
<organism evidence="2 3">
    <name type="scientific">Durusdinium trenchii</name>
    <dbReference type="NCBI Taxonomy" id="1381693"/>
    <lineage>
        <taxon>Eukaryota</taxon>
        <taxon>Sar</taxon>
        <taxon>Alveolata</taxon>
        <taxon>Dinophyceae</taxon>
        <taxon>Suessiales</taxon>
        <taxon>Symbiodiniaceae</taxon>
        <taxon>Durusdinium</taxon>
    </lineage>
</organism>